<evidence type="ECO:0000313" key="2">
    <source>
        <dbReference type="EMBL" id="PPQ78927.1"/>
    </source>
</evidence>
<feature type="compositionally biased region" description="Low complexity" evidence="1">
    <location>
        <begin position="346"/>
        <end position="392"/>
    </location>
</feature>
<feature type="compositionally biased region" description="Basic and acidic residues" evidence="1">
    <location>
        <begin position="1006"/>
        <end position="1023"/>
    </location>
</feature>
<dbReference type="AlphaFoldDB" id="A0A409WKA1"/>
<feature type="compositionally biased region" description="Polar residues" evidence="1">
    <location>
        <begin position="179"/>
        <end position="189"/>
    </location>
</feature>
<feature type="compositionally biased region" description="Low complexity" evidence="1">
    <location>
        <begin position="248"/>
        <end position="269"/>
    </location>
</feature>
<gene>
    <name evidence="2" type="ORF">CVT25_002403</name>
</gene>
<feature type="compositionally biased region" description="Polar residues" evidence="1">
    <location>
        <begin position="504"/>
        <end position="520"/>
    </location>
</feature>
<feature type="compositionally biased region" description="Polar residues" evidence="1">
    <location>
        <begin position="109"/>
        <end position="125"/>
    </location>
</feature>
<feature type="compositionally biased region" description="Low complexity" evidence="1">
    <location>
        <begin position="145"/>
        <end position="158"/>
    </location>
</feature>
<feature type="region of interest" description="Disordered" evidence="1">
    <location>
        <begin position="678"/>
        <end position="708"/>
    </location>
</feature>
<dbReference type="OrthoDB" id="3070411at2759"/>
<dbReference type="EMBL" id="NHYD01003399">
    <property type="protein sequence ID" value="PPQ78927.1"/>
    <property type="molecule type" value="Genomic_DNA"/>
</dbReference>
<feature type="region of interest" description="Disordered" evidence="1">
    <location>
        <begin position="995"/>
        <end position="1023"/>
    </location>
</feature>
<feature type="region of interest" description="Disordered" evidence="1">
    <location>
        <begin position="504"/>
        <end position="533"/>
    </location>
</feature>
<feature type="compositionally biased region" description="Basic and acidic residues" evidence="1">
    <location>
        <begin position="160"/>
        <end position="174"/>
    </location>
</feature>
<dbReference type="Proteomes" id="UP000283269">
    <property type="component" value="Unassembled WGS sequence"/>
</dbReference>
<dbReference type="STRING" id="93625.A0A409WKA1"/>
<feature type="compositionally biased region" description="Low complexity" evidence="1">
    <location>
        <begin position="288"/>
        <end position="318"/>
    </location>
</feature>
<feature type="compositionally biased region" description="Low complexity" evidence="1">
    <location>
        <begin position="521"/>
        <end position="533"/>
    </location>
</feature>
<reference evidence="2 3" key="1">
    <citation type="journal article" date="2018" name="Evol. Lett.">
        <title>Horizontal gene cluster transfer increased hallucinogenic mushroom diversity.</title>
        <authorList>
            <person name="Reynolds H.T."/>
            <person name="Vijayakumar V."/>
            <person name="Gluck-Thaler E."/>
            <person name="Korotkin H.B."/>
            <person name="Matheny P.B."/>
            <person name="Slot J.C."/>
        </authorList>
    </citation>
    <scope>NUCLEOTIDE SEQUENCE [LARGE SCALE GENOMIC DNA]</scope>
    <source>
        <strain evidence="2 3">2631</strain>
    </source>
</reference>
<name>A0A409WKA1_PSICY</name>
<feature type="compositionally biased region" description="Low complexity" evidence="1">
    <location>
        <begin position="686"/>
        <end position="705"/>
    </location>
</feature>
<feature type="compositionally biased region" description="Low complexity" evidence="1">
    <location>
        <begin position="885"/>
        <end position="928"/>
    </location>
</feature>
<feature type="region of interest" description="Disordered" evidence="1">
    <location>
        <begin position="1"/>
        <end position="189"/>
    </location>
</feature>
<comment type="caution">
    <text evidence="2">The sequence shown here is derived from an EMBL/GenBank/DDBJ whole genome shotgun (WGS) entry which is preliminary data.</text>
</comment>
<feature type="compositionally biased region" description="Polar residues" evidence="1">
    <location>
        <begin position="232"/>
        <end position="246"/>
    </location>
</feature>
<proteinExistence type="predicted"/>
<evidence type="ECO:0000256" key="1">
    <source>
        <dbReference type="SAM" id="MobiDB-lite"/>
    </source>
</evidence>
<feature type="region of interest" description="Disordered" evidence="1">
    <location>
        <begin position="879"/>
        <end position="953"/>
    </location>
</feature>
<sequence length="1059" mass="110191">MSITSTELHRTRPLRSSPLAGPSVVSLGDQQPARPVSAHSPLGSKSKSFQTLSRPSSLYTTPSTYAPPPSWQSPHRRRPSTAPGPARPHSEHDSFNDDDGLGPNLHVRYSSSLLSVSETRPSSISLDPDGPLKNPRPILKHRTSFHSSPSSLSSSASSTEDVRFSAADKGKGKIDASSPRLSNSHGYTAQTAQTDESWYTFSPYATTPKFSRLGLASAGVVMPVSAKELARSKSSASRTKGQSAGAPSQGLSRTTSSASSSMRGRQSSTITDEHGLLTSNRAKQQAHARPQPQSLQQQRPQAPAPTSGSASGSPSATSWLNVPPPARTRIGKGDFKVTARGAIAPSSSTPADASASSSRSSTSTSVSTRRTSTTSVSNSVASSSTSLRSSTSYQQLPQIKKEEKVKKEKRKSLSLSLGLRSWRSLRVASPSTAALGTAGRDRDEATMIPLPSPPLAAHFPDSPTSPSFTTATVVSAPSIPQAESVPTSSITNQTPLPLPTRISTSTSPLPSNLISTPARNSISSSTAVPAPSTTLDAAPVHKLKKRKSASAILARVKSWRWGAGAGGRGGRGAGAGGVDGPNVDGAGVAAAVDGADKAEEINVDAVIPVPALVVGGEDVDPRKAEEVEAEAEAEAQSKAEVEVEVSGVEVVVESQQQHPSEDDVNAEANILIARQPNLVSAKEATDSSPTPTSTSPSSPSLSPATIFTPMPTQLDTLIPSPNLHVSSYNVPGYIQSELQLQAQTDTRPSPAVLALVEAMAPVLASSLHSSSTSLNADVAVDEDFIPSSNFDSTLTLVSEQHEHKQDIDCGKVLKNEDRMEALDQIPVQELDKAPQNLVAVIESDVHIIVADKDESVPISVSELPTDSVDSVPAVVRTSTSSIPHSTLTIPASAASTSSEPASAAPTSTTTTPLLPSTSASATPAPASAQNMSTLRDRGRSQSRTRSLSTTRARSRSVRRIWNSLVCGAADAEQMAIEAWAEVQAGQNAAGDLGTTAGADMGRGRGVARDVKGRDSVRDRGGEKGVEMEMEMDKGDAVVVVAVVPAGLDVPSTMVKVATA</sequence>
<feature type="compositionally biased region" description="Low complexity" evidence="1">
    <location>
        <begin position="941"/>
        <end position="951"/>
    </location>
</feature>
<keyword evidence="3" id="KW-1185">Reference proteome</keyword>
<accession>A0A409WKA1</accession>
<evidence type="ECO:0000313" key="3">
    <source>
        <dbReference type="Proteomes" id="UP000283269"/>
    </source>
</evidence>
<protein>
    <submittedName>
        <fullName evidence="2">Uncharacterized protein</fullName>
    </submittedName>
</protein>
<feature type="compositionally biased region" description="Low complexity" evidence="1">
    <location>
        <begin position="51"/>
        <end position="64"/>
    </location>
</feature>
<organism evidence="2 3">
    <name type="scientific">Psilocybe cyanescens</name>
    <dbReference type="NCBI Taxonomy" id="93625"/>
    <lineage>
        <taxon>Eukaryota</taxon>
        <taxon>Fungi</taxon>
        <taxon>Dikarya</taxon>
        <taxon>Basidiomycota</taxon>
        <taxon>Agaricomycotina</taxon>
        <taxon>Agaricomycetes</taxon>
        <taxon>Agaricomycetidae</taxon>
        <taxon>Agaricales</taxon>
        <taxon>Agaricineae</taxon>
        <taxon>Strophariaceae</taxon>
        <taxon>Psilocybe</taxon>
    </lineage>
</organism>
<dbReference type="InParanoid" id="A0A409WKA1"/>
<feature type="region of interest" description="Disordered" evidence="1">
    <location>
        <begin position="231"/>
        <end position="413"/>
    </location>
</feature>